<keyword evidence="1" id="KW-0808">Transferase</keyword>
<dbReference type="Pfam" id="PF10294">
    <property type="entry name" value="Methyltransf_16"/>
    <property type="match status" value="1"/>
</dbReference>
<accession>A0AAJ0BYT8</accession>
<sequence length="347" mass="38986">MSCSPEGFPMIWQKPAFHEILDCLEKHRVDPPVWNLKASRAEILTERDTTVQDRREIVSYLSSVISSNLGWIEDEDQREQLWTEASRRLAERCGRSAMGEITRRWPFGGHEGDEPRSSFELTLREPSLSGDSLGLKTWASSYVLSRLLPRFAATSLSHLLSPAPLPGLSVLELGSGTGLLGLAAACTWRTAVVLTDLPEIVPNLIHNVELNRSTFQPLGGEIEAGSLTWGGLKEESDARFHCLNKFKIVLAADPLYDYDHPGLLAGAIHSQLSLDEDARALVMVAQRDETTHRLLSSFRDEMSRHQYPLVCIEENIAHGQDDWDQDDESGQVECWWGLFKRQYPVHS</sequence>
<comment type="caution">
    <text evidence="1">The sequence shown here is derived from an EMBL/GenBank/DDBJ whole genome shotgun (WGS) entry which is preliminary data.</text>
</comment>
<reference evidence="1" key="1">
    <citation type="submission" date="2023-06" db="EMBL/GenBank/DDBJ databases">
        <title>Genome-scale phylogeny and comparative genomics of the fungal order Sordariales.</title>
        <authorList>
            <consortium name="Lawrence Berkeley National Laboratory"/>
            <person name="Hensen N."/>
            <person name="Bonometti L."/>
            <person name="Westerberg I."/>
            <person name="Brannstrom I.O."/>
            <person name="Guillou S."/>
            <person name="Cros-Aarteil S."/>
            <person name="Calhoun S."/>
            <person name="Haridas S."/>
            <person name="Kuo A."/>
            <person name="Mondo S."/>
            <person name="Pangilinan J."/>
            <person name="Riley R."/>
            <person name="Labutti K."/>
            <person name="Andreopoulos B."/>
            <person name="Lipzen A."/>
            <person name="Chen C."/>
            <person name="Yanf M."/>
            <person name="Daum C."/>
            <person name="Ng V."/>
            <person name="Clum A."/>
            <person name="Steindorff A."/>
            <person name="Ohm R."/>
            <person name="Martin F."/>
            <person name="Silar P."/>
            <person name="Natvig D."/>
            <person name="Lalanne C."/>
            <person name="Gautier V."/>
            <person name="Ament-Velasquez S.L."/>
            <person name="Kruys A."/>
            <person name="Hutchinson M.I."/>
            <person name="Powell A.J."/>
            <person name="Barry K."/>
            <person name="Miller A.N."/>
            <person name="Grigoriev I.V."/>
            <person name="Debuchy R."/>
            <person name="Gladieux P."/>
            <person name="Thoren M.H."/>
            <person name="Johannesson H."/>
        </authorList>
    </citation>
    <scope>NUCLEOTIDE SEQUENCE</scope>
    <source>
        <strain evidence="1">8032-3</strain>
    </source>
</reference>
<evidence type="ECO:0000313" key="1">
    <source>
        <dbReference type="EMBL" id="KAK1767003.1"/>
    </source>
</evidence>
<protein>
    <submittedName>
        <fullName evidence="1">Methyltransferase-domain-containing protein</fullName>
    </submittedName>
</protein>
<evidence type="ECO:0000313" key="2">
    <source>
        <dbReference type="Proteomes" id="UP001244011"/>
    </source>
</evidence>
<organism evidence="1 2">
    <name type="scientific">Phialemonium atrogriseum</name>
    <dbReference type="NCBI Taxonomy" id="1093897"/>
    <lineage>
        <taxon>Eukaryota</taxon>
        <taxon>Fungi</taxon>
        <taxon>Dikarya</taxon>
        <taxon>Ascomycota</taxon>
        <taxon>Pezizomycotina</taxon>
        <taxon>Sordariomycetes</taxon>
        <taxon>Sordariomycetidae</taxon>
        <taxon>Cephalothecales</taxon>
        <taxon>Cephalothecaceae</taxon>
        <taxon>Phialemonium</taxon>
    </lineage>
</organism>
<dbReference type="Gene3D" id="3.40.50.150">
    <property type="entry name" value="Vaccinia Virus protein VP39"/>
    <property type="match status" value="1"/>
</dbReference>
<dbReference type="GO" id="GO:0005829">
    <property type="term" value="C:cytosol"/>
    <property type="evidence" value="ECO:0007669"/>
    <property type="project" value="TreeGrafter"/>
</dbReference>
<dbReference type="InterPro" id="IPR019410">
    <property type="entry name" value="Methyltransf_16"/>
</dbReference>
<dbReference type="AlphaFoldDB" id="A0AAJ0BYT8"/>
<dbReference type="EMBL" id="MU839009">
    <property type="protein sequence ID" value="KAK1767003.1"/>
    <property type="molecule type" value="Genomic_DNA"/>
</dbReference>
<keyword evidence="1" id="KW-0489">Methyltransferase</keyword>
<keyword evidence="2" id="KW-1185">Reference proteome</keyword>
<dbReference type="GO" id="GO:0008757">
    <property type="term" value="F:S-adenosylmethionine-dependent methyltransferase activity"/>
    <property type="evidence" value="ECO:0007669"/>
    <property type="project" value="UniProtKB-ARBA"/>
</dbReference>
<dbReference type="InterPro" id="IPR029063">
    <property type="entry name" value="SAM-dependent_MTases_sf"/>
</dbReference>
<gene>
    <name evidence="1" type="ORF">QBC33DRAFT_538880</name>
</gene>
<dbReference type="PANTHER" id="PTHR14614">
    <property type="entry name" value="HEPATOCELLULAR CARCINOMA-ASSOCIATED ANTIGEN"/>
    <property type="match status" value="1"/>
</dbReference>
<dbReference type="SUPFAM" id="SSF53335">
    <property type="entry name" value="S-adenosyl-L-methionine-dependent methyltransferases"/>
    <property type="match status" value="1"/>
</dbReference>
<dbReference type="PANTHER" id="PTHR14614:SF156">
    <property type="entry name" value="PROTEIN-LYSINE N-METHYLTRANSFERASE EFM2"/>
    <property type="match status" value="1"/>
</dbReference>
<dbReference type="RefSeq" id="XP_060283216.1">
    <property type="nucleotide sequence ID" value="XM_060427937.1"/>
</dbReference>
<dbReference type="GeneID" id="85311124"/>
<name>A0AAJ0BYT8_9PEZI</name>
<dbReference type="Proteomes" id="UP001244011">
    <property type="component" value="Unassembled WGS sequence"/>
</dbReference>
<proteinExistence type="predicted"/>
<dbReference type="GO" id="GO:0032259">
    <property type="term" value="P:methylation"/>
    <property type="evidence" value="ECO:0007669"/>
    <property type="project" value="UniProtKB-KW"/>
</dbReference>